<dbReference type="AlphaFoldDB" id="A0A212LV68"/>
<dbReference type="PROSITE" id="PS50045">
    <property type="entry name" value="SIGMA54_INTERACT_4"/>
    <property type="match status" value="1"/>
</dbReference>
<keyword evidence="2" id="KW-0067">ATP-binding</keyword>
<dbReference type="GO" id="GO:0006355">
    <property type="term" value="P:regulation of DNA-templated transcription"/>
    <property type="evidence" value="ECO:0007669"/>
    <property type="project" value="InterPro"/>
</dbReference>
<evidence type="ECO:0000256" key="4">
    <source>
        <dbReference type="ARBA" id="ARBA00023125"/>
    </source>
</evidence>
<dbReference type="Gene3D" id="3.30.450.20">
    <property type="entry name" value="PAS domain"/>
    <property type="match status" value="1"/>
</dbReference>
<dbReference type="Pfam" id="PF13426">
    <property type="entry name" value="PAS_9"/>
    <property type="match status" value="1"/>
</dbReference>
<dbReference type="InterPro" id="IPR027417">
    <property type="entry name" value="P-loop_NTPase"/>
</dbReference>
<dbReference type="InterPro" id="IPR058031">
    <property type="entry name" value="AAA_lid_NorR"/>
</dbReference>
<name>A0A212LV68_9FIRM</name>
<evidence type="ECO:0000313" key="8">
    <source>
        <dbReference type="EMBL" id="SCM81401.1"/>
    </source>
</evidence>
<dbReference type="Gene3D" id="3.40.50.300">
    <property type="entry name" value="P-loop containing nucleotide triphosphate hydrolases"/>
    <property type="match status" value="1"/>
</dbReference>
<reference evidence="8" key="1">
    <citation type="submission" date="2016-08" db="EMBL/GenBank/DDBJ databases">
        <authorList>
            <person name="Seilhamer J.J."/>
        </authorList>
    </citation>
    <scope>NUCLEOTIDE SEQUENCE</scope>
    <source>
        <strain evidence="8">86</strain>
    </source>
</reference>
<keyword evidence="4" id="KW-0238">DNA-binding</keyword>
<dbReference type="FunFam" id="3.40.50.300:FF:000006">
    <property type="entry name" value="DNA-binding transcriptional regulator NtrC"/>
    <property type="match status" value="1"/>
</dbReference>
<dbReference type="InterPro" id="IPR035965">
    <property type="entry name" value="PAS-like_dom_sf"/>
</dbReference>
<dbReference type="InterPro" id="IPR025944">
    <property type="entry name" value="Sigma_54_int_dom_CS"/>
</dbReference>
<dbReference type="SUPFAM" id="SSF52540">
    <property type="entry name" value="P-loop containing nucleoside triphosphate hydrolases"/>
    <property type="match status" value="1"/>
</dbReference>
<dbReference type="PROSITE" id="PS50112">
    <property type="entry name" value="PAS"/>
    <property type="match status" value="1"/>
</dbReference>
<dbReference type="Pfam" id="PF25601">
    <property type="entry name" value="AAA_lid_14"/>
    <property type="match status" value="1"/>
</dbReference>
<evidence type="ECO:0000256" key="1">
    <source>
        <dbReference type="ARBA" id="ARBA00022741"/>
    </source>
</evidence>
<keyword evidence="1" id="KW-0547">Nucleotide-binding</keyword>
<evidence type="ECO:0000256" key="3">
    <source>
        <dbReference type="ARBA" id="ARBA00023015"/>
    </source>
</evidence>
<evidence type="ECO:0000256" key="5">
    <source>
        <dbReference type="ARBA" id="ARBA00023163"/>
    </source>
</evidence>
<dbReference type="InterPro" id="IPR000014">
    <property type="entry name" value="PAS"/>
</dbReference>
<dbReference type="InterPro" id="IPR002197">
    <property type="entry name" value="HTH_Fis"/>
</dbReference>
<proteinExistence type="predicted"/>
<evidence type="ECO:0000259" key="7">
    <source>
        <dbReference type="PROSITE" id="PS50112"/>
    </source>
</evidence>
<dbReference type="PROSITE" id="PS00688">
    <property type="entry name" value="SIGMA54_INTERACT_3"/>
    <property type="match status" value="1"/>
</dbReference>
<feature type="domain" description="PAS" evidence="7">
    <location>
        <begin position="156"/>
        <end position="201"/>
    </location>
</feature>
<dbReference type="PROSITE" id="PS00675">
    <property type="entry name" value="SIGMA54_INTERACT_1"/>
    <property type="match status" value="1"/>
</dbReference>
<dbReference type="EMBL" id="FMJE01000003">
    <property type="protein sequence ID" value="SCM81401.1"/>
    <property type="molecule type" value="Genomic_DNA"/>
</dbReference>
<protein>
    <submittedName>
        <fullName evidence="8">PAS domain S-box</fullName>
    </submittedName>
</protein>
<dbReference type="PANTHER" id="PTHR32071:SF57">
    <property type="entry name" value="C4-DICARBOXYLATE TRANSPORT TRANSCRIPTIONAL REGULATORY PROTEIN DCTD"/>
    <property type="match status" value="1"/>
</dbReference>
<dbReference type="RefSeq" id="WP_188398554.1">
    <property type="nucleotide sequence ID" value="NZ_LT608335.1"/>
</dbReference>
<dbReference type="SUPFAM" id="SSF55785">
    <property type="entry name" value="PYP-like sensor domain (PAS domain)"/>
    <property type="match status" value="1"/>
</dbReference>
<dbReference type="GO" id="GO:0043565">
    <property type="term" value="F:sequence-specific DNA binding"/>
    <property type="evidence" value="ECO:0007669"/>
    <property type="project" value="InterPro"/>
</dbReference>
<dbReference type="Gene3D" id="1.10.10.60">
    <property type="entry name" value="Homeodomain-like"/>
    <property type="match status" value="1"/>
</dbReference>
<dbReference type="InterPro" id="IPR025662">
    <property type="entry name" value="Sigma_54_int_dom_ATP-bd_1"/>
</dbReference>
<feature type="domain" description="Sigma-54 factor interaction" evidence="6">
    <location>
        <begin position="282"/>
        <end position="512"/>
    </location>
</feature>
<dbReference type="CDD" id="cd00009">
    <property type="entry name" value="AAA"/>
    <property type="match status" value="1"/>
</dbReference>
<dbReference type="InterPro" id="IPR003593">
    <property type="entry name" value="AAA+_ATPase"/>
</dbReference>
<gene>
    <name evidence="8" type="ORF">KL86SPO_31580</name>
</gene>
<keyword evidence="3" id="KW-0805">Transcription regulation</keyword>
<dbReference type="Pfam" id="PF02954">
    <property type="entry name" value="HTH_8"/>
    <property type="match status" value="1"/>
</dbReference>
<dbReference type="PROSITE" id="PS00676">
    <property type="entry name" value="SIGMA54_INTERACT_2"/>
    <property type="match status" value="1"/>
</dbReference>
<dbReference type="InterPro" id="IPR009057">
    <property type="entry name" value="Homeodomain-like_sf"/>
</dbReference>
<sequence length="613" mass="68421">MSKLANIRDSVQQTTTAIAAAIGVEVAIIDSDSTLVVSSKGYIDAKVRDFEIYKPHKPFIDAVMREKVIICKSPGHFIYCTGCRLEEKCPETAEVLCAIEMDEKIIGVISMVALDEEQRYRLLGKIETLLEFIHEMAQMLVSKIREKEFIEWMKEVNGLIETTLNSINDGIITFDCHGIITHVNGVACHLLKMDKNDLVGKHIEKIVTGKNIVTFIREGNTIQHQEYIFPGAVPIHCLISLKPINNGKTITGAVFSLSDIRDIRTVVNTLAGMQGNATFEAIIGDSDEIAEVKQQALTVAKNDSSVLIQGESGTGKEVFARAIHSASSRGKGSFVAVNCAAIPEMLLESELFGYEQGAFTGAKKGGKPGKFELAEGGTIFLDEIGDMPIHLQVKLLRVLQERSVERLGGTTSIPLNVRIIAATNQDLETRVRANEFRRDLFYRLNVIPLFIPPLRERKKDIVTLSKYFLLNYNQKLNKEIAGFLPDTLEILSNYSWPGNVRELENAIEYAVNIENGVYIKPASLPKRLLRPTHPKSTLRERLREYEISEIRNALNSYGWGTNGKKKAAQELGISVPSLYRKLMEIEKENGLDIKINSGVECQENRFQDTVIKL</sequence>
<organism evidence="8">
    <name type="scientific">uncultured Sporomusa sp</name>
    <dbReference type="NCBI Taxonomy" id="307249"/>
    <lineage>
        <taxon>Bacteria</taxon>
        <taxon>Bacillati</taxon>
        <taxon>Bacillota</taxon>
        <taxon>Negativicutes</taxon>
        <taxon>Selenomonadales</taxon>
        <taxon>Sporomusaceae</taxon>
        <taxon>Sporomusa</taxon>
        <taxon>environmental samples</taxon>
    </lineage>
</organism>
<dbReference type="SUPFAM" id="SSF46689">
    <property type="entry name" value="Homeodomain-like"/>
    <property type="match status" value="1"/>
</dbReference>
<dbReference type="InterPro" id="IPR025943">
    <property type="entry name" value="Sigma_54_int_dom_ATP-bd_2"/>
</dbReference>
<dbReference type="InterPro" id="IPR002078">
    <property type="entry name" value="Sigma_54_int"/>
</dbReference>
<dbReference type="Pfam" id="PF00158">
    <property type="entry name" value="Sigma54_activat"/>
    <property type="match status" value="1"/>
</dbReference>
<keyword evidence="5" id="KW-0804">Transcription</keyword>
<evidence type="ECO:0000256" key="2">
    <source>
        <dbReference type="ARBA" id="ARBA00022840"/>
    </source>
</evidence>
<dbReference type="Gene3D" id="1.10.8.60">
    <property type="match status" value="1"/>
</dbReference>
<dbReference type="GO" id="GO:0005524">
    <property type="term" value="F:ATP binding"/>
    <property type="evidence" value="ECO:0007669"/>
    <property type="project" value="UniProtKB-KW"/>
</dbReference>
<evidence type="ECO:0000259" key="6">
    <source>
        <dbReference type="PROSITE" id="PS50045"/>
    </source>
</evidence>
<dbReference type="PANTHER" id="PTHR32071">
    <property type="entry name" value="TRANSCRIPTIONAL REGULATORY PROTEIN"/>
    <property type="match status" value="1"/>
</dbReference>
<dbReference type="SMART" id="SM00382">
    <property type="entry name" value="AAA"/>
    <property type="match status" value="1"/>
</dbReference>
<accession>A0A212LV68</accession>